<evidence type="ECO:0000313" key="3">
    <source>
        <dbReference type="Proteomes" id="UP000319257"/>
    </source>
</evidence>
<protein>
    <submittedName>
        <fullName evidence="2">Uncharacterized protein</fullName>
    </submittedName>
</protein>
<feature type="region of interest" description="Disordered" evidence="1">
    <location>
        <begin position="60"/>
        <end position="146"/>
    </location>
</feature>
<dbReference type="EMBL" id="SKBQ01000031">
    <property type="protein sequence ID" value="TPX13876.1"/>
    <property type="molecule type" value="Genomic_DNA"/>
</dbReference>
<dbReference type="RefSeq" id="XP_030995587.1">
    <property type="nucleotide sequence ID" value="XM_031140384.1"/>
</dbReference>
<feature type="compositionally biased region" description="Polar residues" evidence="1">
    <location>
        <begin position="243"/>
        <end position="252"/>
    </location>
</feature>
<dbReference type="InParanoid" id="A0A507B474"/>
<feature type="compositionally biased region" description="Basic and acidic residues" evidence="1">
    <location>
        <begin position="126"/>
        <end position="138"/>
    </location>
</feature>
<feature type="region of interest" description="Disordered" evidence="1">
    <location>
        <begin position="1"/>
        <end position="37"/>
    </location>
</feature>
<dbReference type="Proteomes" id="UP000319257">
    <property type="component" value="Unassembled WGS sequence"/>
</dbReference>
<feature type="compositionally biased region" description="Basic and acidic residues" evidence="1">
    <location>
        <begin position="101"/>
        <end position="116"/>
    </location>
</feature>
<keyword evidence="3" id="KW-1185">Reference proteome</keyword>
<dbReference type="AlphaFoldDB" id="A0A507B474"/>
<sequence>MGSNPQKGPAEPDQRAPLPPGTGPRNPAPPPVNSSKMKTGLVKRCCLLPLSAAIQAWKDYKHGRSSRILSRHQSAAAEEPSQEPQTRNEEEQEGGQAAADLARKQDETETSPDGKKPQISGWIPPRESKLAAEPKANPDDDDDVPVWRYNHRNTEFPWRIERTVQPHDADWRGTWILEAKDMWSIDWQQGLTPEGVRPPQAHWPFAVVDRRRREGGLNGSRGGESTGSDELLDLLRRPKPTIREQTGCESHT</sequence>
<organism evidence="2 3">
    <name type="scientific">Thyridium curvatum</name>
    <dbReference type="NCBI Taxonomy" id="1093900"/>
    <lineage>
        <taxon>Eukaryota</taxon>
        <taxon>Fungi</taxon>
        <taxon>Dikarya</taxon>
        <taxon>Ascomycota</taxon>
        <taxon>Pezizomycotina</taxon>
        <taxon>Sordariomycetes</taxon>
        <taxon>Sordariomycetidae</taxon>
        <taxon>Thyridiales</taxon>
        <taxon>Thyridiaceae</taxon>
        <taxon>Thyridium</taxon>
    </lineage>
</organism>
<feature type="compositionally biased region" description="Gly residues" evidence="1">
    <location>
        <begin position="216"/>
        <end position="225"/>
    </location>
</feature>
<dbReference type="GeneID" id="41973267"/>
<dbReference type="OrthoDB" id="4808018at2759"/>
<evidence type="ECO:0000256" key="1">
    <source>
        <dbReference type="SAM" id="MobiDB-lite"/>
    </source>
</evidence>
<name>A0A507B474_9PEZI</name>
<proteinExistence type="predicted"/>
<accession>A0A507B474</accession>
<gene>
    <name evidence="2" type="ORF">E0L32_005820</name>
</gene>
<reference evidence="2 3" key="1">
    <citation type="submission" date="2019-06" db="EMBL/GenBank/DDBJ databases">
        <title>Draft genome sequence of the filamentous fungus Phialemoniopsis curvata isolated from diesel fuel.</title>
        <authorList>
            <person name="Varaljay V.A."/>
            <person name="Lyon W.J."/>
            <person name="Crouch A.L."/>
            <person name="Drake C.E."/>
            <person name="Hollomon J.M."/>
            <person name="Nadeau L.J."/>
            <person name="Nunn H.S."/>
            <person name="Stevenson B.S."/>
            <person name="Bojanowski C.L."/>
            <person name="Crookes-Goodson W.J."/>
        </authorList>
    </citation>
    <scope>NUCLEOTIDE SEQUENCE [LARGE SCALE GENOMIC DNA]</scope>
    <source>
        <strain evidence="2 3">D216</strain>
    </source>
</reference>
<feature type="compositionally biased region" description="Pro residues" evidence="1">
    <location>
        <begin position="17"/>
        <end position="32"/>
    </location>
</feature>
<evidence type="ECO:0000313" key="2">
    <source>
        <dbReference type="EMBL" id="TPX13876.1"/>
    </source>
</evidence>
<comment type="caution">
    <text evidence="2">The sequence shown here is derived from an EMBL/GenBank/DDBJ whole genome shotgun (WGS) entry which is preliminary data.</text>
</comment>
<feature type="region of interest" description="Disordered" evidence="1">
    <location>
        <begin position="213"/>
        <end position="252"/>
    </location>
</feature>